<feature type="domain" description="FMN hydroxy acid dehydrogenase" evidence="6">
    <location>
        <begin position="1"/>
        <end position="352"/>
    </location>
</feature>
<feature type="binding site" evidence="5">
    <location>
        <position position="129"/>
    </location>
    <ligand>
        <name>FMN</name>
        <dbReference type="ChEBI" id="CHEBI:58210"/>
    </ligand>
</feature>
<feature type="binding site" evidence="5">
    <location>
        <position position="157"/>
    </location>
    <ligand>
        <name>FMN</name>
        <dbReference type="ChEBI" id="CHEBI:58210"/>
    </ligand>
</feature>
<feature type="binding site" evidence="5">
    <location>
        <position position="249"/>
    </location>
    <ligand>
        <name>glyoxylate</name>
        <dbReference type="ChEBI" id="CHEBI:36655"/>
    </ligand>
</feature>
<feature type="binding site" evidence="5">
    <location>
        <position position="225"/>
    </location>
    <ligand>
        <name>FMN</name>
        <dbReference type="ChEBI" id="CHEBI:58210"/>
    </ligand>
</feature>
<reference evidence="8" key="1">
    <citation type="journal article" date="2019" name="Int. J. Syst. Evol. Microbiol.">
        <title>The Global Catalogue of Microorganisms (GCM) 10K type strain sequencing project: providing services to taxonomists for standard genome sequencing and annotation.</title>
        <authorList>
            <consortium name="The Broad Institute Genomics Platform"/>
            <consortium name="The Broad Institute Genome Sequencing Center for Infectious Disease"/>
            <person name="Wu L."/>
            <person name="Ma J."/>
        </authorList>
    </citation>
    <scope>NUCLEOTIDE SEQUENCE [LARGE SCALE GENOMIC DNA]</scope>
    <source>
        <strain evidence="8">JCM 19134</strain>
    </source>
</reference>
<dbReference type="FunFam" id="3.20.20.70:FF:000056">
    <property type="entry name" value="hydroxyacid oxidase 2"/>
    <property type="match status" value="1"/>
</dbReference>
<evidence type="ECO:0000256" key="5">
    <source>
        <dbReference type="PIRSR" id="PIRSR000138-2"/>
    </source>
</evidence>
<dbReference type="InterPro" id="IPR012133">
    <property type="entry name" value="Alpha-hydoxy_acid_DH_FMN"/>
</dbReference>
<comment type="cofactor">
    <cofactor evidence="1">
        <name>FMN</name>
        <dbReference type="ChEBI" id="CHEBI:58210"/>
    </cofactor>
</comment>
<dbReference type="PIRSF" id="PIRSF000138">
    <property type="entry name" value="Al-hdrx_acd_dh"/>
    <property type="match status" value="1"/>
</dbReference>
<feature type="binding site" evidence="5">
    <location>
        <position position="26"/>
    </location>
    <ligand>
        <name>glyoxylate</name>
        <dbReference type="ChEBI" id="CHEBI:36655"/>
    </ligand>
</feature>
<evidence type="ECO:0000256" key="2">
    <source>
        <dbReference type="ARBA" id="ARBA00023002"/>
    </source>
</evidence>
<dbReference type="Pfam" id="PF01070">
    <property type="entry name" value="FMN_dh"/>
    <property type="match status" value="1"/>
</dbReference>
<dbReference type="Gene3D" id="3.20.20.70">
    <property type="entry name" value="Aldolase class I"/>
    <property type="match status" value="1"/>
</dbReference>
<feature type="active site" description="Proton acceptor" evidence="4">
    <location>
        <position position="249"/>
    </location>
</feature>
<evidence type="ECO:0000313" key="8">
    <source>
        <dbReference type="Proteomes" id="UP001409585"/>
    </source>
</evidence>
<dbReference type="InterPro" id="IPR037396">
    <property type="entry name" value="FMN_HAD"/>
</dbReference>
<dbReference type="PANTHER" id="PTHR10578">
    <property type="entry name" value="S -2-HYDROXY-ACID OXIDASE-RELATED"/>
    <property type="match status" value="1"/>
</dbReference>
<dbReference type="GO" id="GO:0005737">
    <property type="term" value="C:cytoplasm"/>
    <property type="evidence" value="ECO:0007669"/>
    <property type="project" value="UniProtKB-ARBA"/>
</dbReference>
<dbReference type="GO" id="GO:0010181">
    <property type="term" value="F:FMN binding"/>
    <property type="evidence" value="ECO:0007669"/>
    <property type="project" value="InterPro"/>
</dbReference>
<dbReference type="SUPFAM" id="SSF51395">
    <property type="entry name" value="FMN-linked oxidoreductases"/>
    <property type="match status" value="1"/>
</dbReference>
<sequence length="352" mass="38912">MYTSLVNVADYAKASKNKLSSEVWDYVEGGAGRDWSVENNRNAFDKYKVMPRILNNVEGINVETIIFGRKISAPIIFAPTSPLKLFHEDAEVAVVKVSSRVNTVAICSTDSHFDLEHLSQMSDNNLWFQLYCYGCKENAESLIDRAQNANYNALVVTVDAFFPPRRERMMRNHFKLPGDVKMGNLTQPMLDGLPRRGDGSPIRHALTWQDITWIKEQSRIPVILKGIMHKDDAIKAADLGVDGIVVSNHGGRQLDQMPAPIDCLQDISLAIGRDVEIFMDGGITNGIDVIKALALGAKAVLVGRPYIYGLSVQGQRGVEEIYNILKCELEDACAQLGISSISNVNSTTLSII</sequence>
<keyword evidence="5" id="KW-0288">FMN</keyword>
<keyword evidence="2" id="KW-0560">Oxidoreductase</keyword>
<evidence type="ECO:0000256" key="1">
    <source>
        <dbReference type="ARBA" id="ARBA00001917"/>
    </source>
</evidence>
<feature type="binding site" evidence="5">
    <location>
        <begin position="303"/>
        <end position="304"/>
    </location>
    <ligand>
        <name>FMN</name>
        <dbReference type="ChEBI" id="CHEBI:58210"/>
    </ligand>
</feature>
<keyword evidence="8" id="KW-1185">Reference proteome</keyword>
<dbReference type="RefSeq" id="WP_345426262.1">
    <property type="nucleotide sequence ID" value="NZ_AP031496.1"/>
</dbReference>
<feature type="binding site" evidence="5">
    <location>
        <position position="131"/>
    </location>
    <ligand>
        <name>glyoxylate</name>
        <dbReference type="ChEBI" id="CHEBI:36655"/>
    </ligand>
</feature>
<keyword evidence="5" id="KW-0285">Flavoprotein</keyword>
<dbReference type="PANTHER" id="PTHR10578:SF143">
    <property type="entry name" value="FMN-DEPENDENT ALPHA-HYDROXY ACID DEHYDROGENASE PB1A11.03"/>
    <property type="match status" value="1"/>
</dbReference>
<dbReference type="InterPro" id="IPR000262">
    <property type="entry name" value="FMN-dep_DH"/>
</dbReference>
<dbReference type="PROSITE" id="PS00557">
    <property type="entry name" value="FMN_HYDROXY_ACID_DH_1"/>
    <property type="match status" value="1"/>
</dbReference>
<comment type="similarity">
    <text evidence="3">Belongs to the FMN-dependent alpha-hydroxy acid dehydrogenase family.</text>
</comment>
<evidence type="ECO:0000256" key="4">
    <source>
        <dbReference type="PIRSR" id="PIRSR000138-1"/>
    </source>
</evidence>
<dbReference type="CDD" id="cd02809">
    <property type="entry name" value="alpha_hydroxyacid_oxid_FMN"/>
    <property type="match status" value="1"/>
</dbReference>
<proteinExistence type="inferred from homology"/>
<feature type="binding site" evidence="5">
    <location>
        <position position="166"/>
    </location>
    <ligand>
        <name>glyoxylate</name>
        <dbReference type="ChEBI" id="CHEBI:36655"/>
    </ligand>
</feature>
<evidence type="ECO:0000259" key="6">
    <source>
        <dbReference type="PROSITE" id="PS51349"/>
    </source>
</evidence>
<comment type="caution">
    <text evidence="7">The sequence shown here is derived from an EMBL/GenBank/DDBJ whole genome shotgun (WGS) entry which is preliminary data.</text>
</comment>
<dbReference type="AlphaFoldDB" id="A0AAV3U6W3"/>
<name>A0AAV3U6W3_9ALTE</name>
<dbReference type="Proteomes" id="UP001409585">
    <property type="component" value="Unassembled WGS sequence"/>
</dbReference>
<accession>A0AAV3U6W3</accession>
<dbReference type="PROSITE" id="PS51349">
    <property type="entry name" value="FMN_HYDROXY_ACID_DH_2"/>
    <property type="match status" value="1"/>
</dbReference>
<feature type="binding site" evidence="5">
    <location>
        <position position="247"/>
    </location>
    <ligand>
        <name>FMN</name>
        <dbReference type="ChEBI" id="CHEBI:58210"/>
    </ligand>
</feature>
<evidence type="ECO:0000313" key="7">
    <source>
        <dbReference type="EMBL" id="GAA4954465.1"/>
    </source>
</evidence>
<evidence type="ECO:0000256" key="3">
    <source>
        <dbReference type="ARBA" id="ARBA00024042"/>
    </source>
</evidence>
<organism evidence="7 8">
    <name type="scientific">Halioxenophilus aromaticivorans</name>
    <dbReference type="NCBI Taxonomy" id="1306992"/>
    <lineage>
        <taxon>Bacteria</taxon>
        <taxon>Pseudomonadati</taxon>
        <taxon>Pseudomonadota</taxon>
        <taxon>Gammaproteobacteria</taxon>
        <taxon>Alteromonadales</taxon>
        <taxon>Alteromonadaceae</taxon>
        <taxon>Halioxenophilus</taxon>
    </lineage>
</organism>
<dbReference type="InterPro" id="IPR013785">
    <property type="entry name" value="Aldolase_TIM"/>
</dbReference>
<feature type="binding site" evidence="5">
    <location>
        <position position="252"/>
    </location>
    <ligand>
        <name>glyoxylate</name>
        <dbReference type="ChEBI" id="CHEBI:36655"/>
    </ligand>
</feature>
<dbReference type="EMBL" id="BAABLX010000061">
    <property type="protein sequence ID" value="GAA4954465.1"/>
    <property type="molecule type" value="Genomic_DNA"/>
</dbReference>
<protein>
    <submittedName>
        <fullName evidence="7">Alpha-hydroxy acid oxidase</fullName>
    </submittedName>
</protein>
<gene>
    <name evidence="7" type="ORF">GCM10025791_38260</name>
</gene>
<dbReference type="GO" id="GO:0016491">
    <property type="term" value="F:oxidoreductase activity"/>
    <property type="evidence" value="ECO:0007669"/>
    <property type="project" value="UniProtKB-KW"/>
</dbReference>
<feature type="binding site" evidence="5">
    <location>
        <position position="108"/>
    </location>
    <ligand>
        <name>FMN</name>
        <dbReference type="ChEBI" id="CHEBI:58210"/>
    </ligand>
</feature>
<dbReference type="InterPro" id="IPR008259">
    <property type="entry name" value="FMN_hydac_DH_AS"/>
</dbReference>